<evidence type="ECO:0000259" key="2">
    <source>
        <dbReference type="Pfam" id="PF12697"/>
    </source>
</evidence>
<name>A0A6A6QMQ0_9PEZI</name>
<dbReference type="Pfam" id="PF12697">
    <property type="entry name" value="Abhydrolase_6"/>
    <property type="match status" value="1"/>
</dbReference>
<dbReference type="InterPro" id="IPR000073">
    <property type="entry name" value="AB_hydrolase_1"/>
</dbReference>
<dbReference type="OrthoDB" id="2851338at2759"/>
<sequence>MPPTTSPLNDANDGLLYVTMQPKPSLPLARFHDWYNNEHGPGRLRLPFVPTGFRYRATDGRAPSPETPEWVAVYDIKDMDELTRETYTRLRAPPVQSQRERDTMKEITIRRRFYDFIPGAEWTAPGYVGHEAVGEEGRKRVLLSVLLTLREGQEAEREERLGKWYAEEDVGLLQKVPGWLRTRRFVTSRHETAEGKREFLALHEFEVEKYLGEEEFRKAVSTEWARKIFEEVVDEKKVRRVYESYYTFGAAPRDLGCLESEEVVPAESTDGKTRTTPKQEQKRAVIESYVTTKDGVELPYRLEGSSDPQAPLIVLCNSILVEMGIWDAFIDAFLSRAENKKFRILRYHTRGRSSNSGSEPVTVDLLASDIISLLDALRVPRAAAVIGVSLGGATALNVGLKHPDRVATFVACDTNANSPAGNSKAWGERIAMAEKEGAQGQGEAVVGEELAEATVRRWFVKESYDGGKMEAEIERVKKMVATNSLAGFKHSVQALFDYDLREEMKSYTGEGWDSGEGAFLVGGGDGVLPKTMKEMSESLGQGAPYFVVEGAGHLPMVEKPEQVALYVSEFLH</sequence>
<dbReference type="AlphaFoldDB" id="A0A6A6QMQ0"/>
<comment type="similarity">
    <text evidence="1">Belongs to the AB hydrolase superfamily.</text>
</comment>
<keyword evidence="3" id="KW-0378">Hydrolase</keyword>
<dbReference type="GO" id="GO:0016787">
    <property type="term" value="F:hydrolase activity"/>
    <property type="evidence" value="ECO:0007669"/>
    <property type="project" value="UniProtKB-KW"/>
</dbReference>
<evidence type="ECO:0000256" key="1">
    <source>
        <dbReference type="ARBA" id="ARBA00008645"/>
    </source>
</evidence>
<gene>
    <name evidence="3" type="ORF">BU16DRAFT_529251</name>
</gene>
<accession>A0A6A6QMQ0</accession>
<reference evidence="3" key="1">
    <citation type="journal article" date="2020" name="Stud. Mycol.">
        <title>101 Dothideomycetes genomes: a test case for predicting lifestyles and emergence of pathogens.</title>
        <authorList>
            <person name="Haridas S."/>
            <person name="Albert R."/>
            <person name="Binder M."/>
            <person name="Bloem J."/>
            <person name="Labutti K."/>
            <person name="Salamov A."/>
            <person name="Andreopoulos B."/>
            <person name="Baker S."/>
            <person name="Barry K."/>
            <person name="Bills G."/>
            <person name="Bluhm B."/>
            <person name="Cannon C."/>
            <person name="Castanera R."/>
            <person name="Culley D."/>
            <person name="Daum C."/>
            <person name="Ezra D."/>
            <person name="Gonzalez J."/>
            <person name="Henrissat B."/>
            <person name="Kuo A."/>
            <person name="Liang C."/>
            <person name="Lipzen A."/>
            <person name="Lutzoni F."/>
            <person name="Magnuson J."/>
            <person name="Mondo S."/>
            <person name="Nolan M."/>
            <person name="Ohm R."/>
            <person name="Pangilinan J."/>
            <person name="Park H.-J."/>
            <person name="Ramirez L."/>
            <person name="Alfaro M."/>
            <person name="Sun H."/>
            <person name="Tritt A."/>
            <person name="Yoshinaga Y."/>
            <person name="Zwiers L.-H."/>
            <person name="Turgeon B."/>
            <person name="Goodwin S."/>
            <person name="Spatafora J."/>
            <person name="Crous P."/>
            <person name="Grigoriev I."/>
        </authorList>
    </citation>
    <scope>NUCLEOTIDE SEQUENCE</scope>
    <source>
        <strain evidence="3">CBS 269.34</strain>
    </source>
</reference>
<evidence type="ECO:0000313" key="3">
    <source>
        <dbReference type="EMBL" id="KAF2493013.1"/>
    </source>
</evidence>
<dbReference type="Gene3D" id="3.40.50.1820">
    <property type="entry name" value="alpha/beta hydrolase"/>
    <property type="match status" value="1"/>
</dbReference>
<keyword evidence="4" id="KW-1185">Reference proteome</keyword>
<dbReference type="SUPFAM" id="SSF53474">
    <property type="entry name" value="alpha/beta-Hydrolases"/>
    <property type="match status" value="1"/>
</dbReference>
<proteinExistence type="inferred from homology"/>
<feature type="domain" description="AB hydrolase-1" evidence="2">
    <location>
        <begin position="324"/>
        <end position="564"/>
    </location>
</feature>
<organism evidence="3 4">
    <name type="scientific">Lophium mytilinum</name>
    <dbReference type="NCBI Taxonomy" id="390894"/>
    <lineage>
        <taxon>Eukaryota</taxon>
        <taxon>Fungi</taxon>
        <taxon>Dikarya</taxon>
        <taxon>Ascomycota</taxon>
        <taxon>Pezizomycotina</taxon>
        <taxon>Dothideomycetes</taxon>
        <taxon>Pleosporomycetidae</taxon>
        <taxon>Mytilinidiales</taxon>
        <taxon>Mytilinidiaceae</taxon>
        <taxon>Lophium</taxon>
    </lineage>
</organism>
<dbReference type="Proteomes" id="UP000799750">
    <property type="component" value="Unassembled WGS sequence"/>
</dbReference>
<dbReference type="PANTHER" id="PTHR43039">
    <property type="entry name" value="ESTERASE-RELATED"/>
    <property type="match status" value="1"/>
</dbReference>
<protein>
    <submittedName>
        <fullName evidence="3">Alpha/beta hydrolase</fullName>
    </submittedName>
</protein>
<evidence type="ECO:0000313" key="4">
    <source>
        <dbReference type="Proteomes" id="UP000799750"/>
    </source>
</evidence>
<dbReference type="InterPro" id="IPR029058">
    <property type="entry name" value="AB_hydrolase_fold"/>
</dbReference>
<dbReference type="EMBL" id="MU004193">
    <property type="protein sequence ID" value="KAF2493013.1"/>
    <property type="molecule type" value="Genomic_DNA"/>
</dbReference>